<feature type="transmembrane region" description="Helical" evidence="1">
    <location>
        <begin position="222"/>
        <end position="243"/>
    </location>
</feature>
<dbReference type="Proteomes" id="UP001294412">
    <property type="component" value="Unassembled WGS sequence"/>
</dbReference>
<gene>
    <name evidence="3" type="ORF">U0C82_14900</name>
</gene>
<dbReference type="Pfam" id="PF00892">
    <property type="entry name" value="EamA"/>
    <property type="match status" value="1"/>
</dbReference>
<protein>
    <submittedName>
        <fullName evidence="3">DMT family transporter</fullName>
    </submittedName>
</protein>
<feature type="transmembrane region" description="Helical" evidence="1">
    <location>
        <begin position="34"/>
        <end position="53"/>
    </location>
</feature>
<dbReference type="InterPro" id="IPR000620">
    <property type="entry name" value="EamA_dom"/>
</dbReference>
<evidence type="ECO:0000256" key="1">
    <source>
        <dbReference type="SAM" id="Phobius"/>
    </source>
</evidence>
<feature type="transmembrane region" description="Helical" evidence="1">
    <location>
        <begin position="107"/>
        <end position="135"/>
    </location>
</feature>
<feature type="domain" description="EamA" evidence="2">
    <location>
        <begin position="6"/>
        <end position="137"/>
    </location>
</feature>
<evidence type="ECO:0000259" key="2">
    <source>
        <dbReference type="Pfam" id="PF00892"/>
    </source>
</evidence>
<name>A0ABU5I4W6_9HYPH</name>
<accession>A0ABU5I4W6</accession>
<keyword evidence="1" id="KW-1133">Transmembrane helix</keyword>
<keyword evidence="1" id="KW-0812">Transmembrane</keyword>
<dbReference type="EMBL" id="JAXLPB010000005">
    <property type="protein sequence ID" value="MDY8110428.1"/>
    <property type="molecule type" value="Genomic_DNA"/>
</dbReference>
<feature type="transmembrane region" description="Helical" evidence="1">
    <location>
        <begin position="280"/>
        <end position="297"/>
    </location>
</feature>
<dbReference type="InterPro" id="IPR037185">
    <property type="entry name" value="EmrE-like"/>
</dbReference>
<reference evidence="3 4" key="1">
    <citation type="submission" date="2023-12" db="EMBL/GenBank/DDBJ databases">
        <title>Description of Novel Strain Fulvimarina sp. 2208YS6-2-32 isolated from Uroteuthis (Photololigo) edulis.</title>
        <authorList>
            <person name="Park J.-S."/>
        </authorList>
    </citation>
    <scope>NUCLEOTIDE SEQUENCE [LARGE SCALE GENOMIC DNA]</scope>
    <source>
        <strain evidence="3 4">2208YS6-2-32</strain>
    </source>
</reference>
<comment type="caution">
    <text evidence="3">The sequence shown here is derived from an EMBL/GenBank/DDBJ whole genome shotgun (WGS) entry which is preliminary data.</text>
</comment>
<feature type="transmembrane region" description="Helical" evidence="1">
    <location>
        <begin position="156"/>
        <end position="177"/>
    </location>
</feature>
<evidence type="ECO:0000313" key="3">
    <source>
        <dbReference type="EMBL" id="MDY8110428.1"/>
    </source>
</evidence>
<dbReference type="SUPFAM" id="SSF103481">
    <property type="entry name" value="Multidrug resistance efflux transporter EmrE"/>
    <property type="match status" value="2"/>
</dbReference>
<organism evidence="3 4">
    <name type="scientific">Fulvimarina uroteuthidis</name>
    <dbReference type="NCBI Taxonomy" id="3098149"/>
    <lineage>
        <taxon>Bacteria</taxon>
        <taxon>Pseudomonadati</taxon>
        <taxon>Pseudomonadota</taxon>
        <taxon>Alphaproteobacteria</taxon>
        <taxon>Hyphomicrobiales</taxon>
        <taxon>Aurantimonadaceae</taxon>
        <taxon>Fulvimarina</taxon>
    </lineage>
</organism>
<evidence type="ECO:0000313" key="4">
    <source>
        <dbReference type="Proteomes" id="UP001294412"/>
    </source>
</evidence>
<sequence>MWIEITVAAAFMQNFRSALQKRLTSDLSTTGATFVRFGFGLPFAGLYLLLLHSVDYAIPAPDETFLWYVLLASLSQIAGTALLVLAFSYRNFMAATVYSKTEPIVAALFGFLILGDTLALPGLVAIGVGLLGVAAMSIGDRGTLRQMVRSSSLPSAAIGLSSGVGFAISGIAVRGAALSLGTADPVAQAALTLVCVIALQTVLMVVFIVLVEVATFRAILRVWKVALATGFCGAAASIGWFTAMALQPVALVKTVGQIELVFAYLASIWWFRESISRKELLGCALVILAVLILIRSGS</sequence>
<feature type="transmembrane region" description="Helical" evidence="1">
    <location>
        <begin position="249"/>
        <end position="271"/>
    </location>
</feature>
<keyword evidence="1" id="KW-0472">Membrane</keyword>
<keyword evidence="4" id="KW-1185">Reference proteome</keyword>
<proteinExistence type="predicted"/>
<feature type="transmembrane region" description="Helical" evidence="1">
    <location>
        <begin position="65"/>
        <end position="87"/>
    </location>
</feature>
<feature type="transmembrane region" description="Helical" evidence="1">
    <location>
        <begin position="189"/>
        <end position="210"/>
    </location>
</feature>
<dbReference type="RefSeq" id="WP_322188012.1">
    <property type="nucleotide sequence ID" value="NZ_JAXLPB010000005.1"/>
</dbReference>